<protein>
    <recommendedName>
        <fullName evidence="4">PH (Pleckstrin Homology) domain-containing protein</fullName>
    </recommendedName>
</protein>
<sequence>MEGAYTLSTGGKIIYMILVLMLAGFALFILFIPSYGFPFLKLFSLLVMGICVVVTLNLFKLKIEISEYSITYSRLFSTKELPRVEIKGVRIEAKRLILESLSNPSANITINNYSSFEQAEQLIVWLRETFPDLNEKDYKQELTEILQDDRLGLSQEERNATLQRAKYASTVYNVMGGAMFFTLFAHKNSELKAIILL</sequence>
<keyword evidence="1" id="KW-0472">Membrane</keyword>
<keyword evidence="3" id="KW-1185">Reference proteome</keyword>
<dbReference type="Proteomes" id="UP000248198">
    <property type="component" value="Unassembled WGS sequence"/>
</dbReference>
<reference evidence="2 3" key="1">
    <citation type="submission" date="2018-06" db="EMBL/GenBank/DDBJ databases">
        <title>Genomic Encyclopedia of Archaeal and Bacterial Type Strains, Phase II (KMG-II): from individual species to whole genera.</title>
        <authorList>
            <person name="Goeker M."/>
        </authorList>
    </citation>
    <scope>NUCLEOTIDE SEQUENCE [LARGE SCALE GENOMIC DNA]</scope>
    <source>
        <strain evidence="2 3">DSM 27372</strain>
    </source>
</reference>
<proteinExistence type="predicted"/>
<evidence type="ECO:0000313" key="2">
    <source>
        <dbReference type="EMBL" id="PYF72560.1"/>
    </source>
</evidence>
<evidence type="ECO:0000256" key="1">
    <source>
        <dbReference type="SAM" id="Phobius"/>
    </source>
</evidence>
<dbReference type="AlphaFoldDB" id="A0A318UAU5"/>
<name>A0A318UAU5_9SPHI</name>
<organism evidence="2 3">
    <name type="scientific">Pedobacter nutrimenti</name>
    <dbReference type="NCBI Taxonomy" id="1241337"/>
    <lineage>
        <taxon>Bacteria</taxon>
        <taxon>Pseudomonadati</taxon>
        <taxon>Bacteroidota</taxon>
        <taxon>Sphingobacteriia</taxon>
        <taxon>Sphingobacteriales</taxon>
        <taxon>Sphingobacteriaceae</taxon>
        <taxon>Pedobacter</taxon>
    </lineage>
</organism>
<gene>
    <name evidence="2" type="ORF">B0O44_106215</name>
</gene>
<feature type="transmembrane region" description="Helical" evidence="1">
    <location>
        <begin position="39"/>
        <end position="59"/>
    </location>
</feature>
<evidence type="ECO:0000313" key="3">
    <source>
        <dbReference type="Proteomes" id="UP000248198"/>
    </source>
</evidence>
<feature type="transmembrane region" description="Helical" evidence="1">
    <location>
        <begin position="12"/>
        <end position="33"/>
    </location>
</feature>
<dbReference type="OrthoDB" id="5936019at2"/>
<evidence type="ECO:0008006" key="4">
    <source>
        <dbReference type="Google" id="ProtNLM"/>
    </source>
</evidence>
<dbReference type="RefSeq" id="WP_110833522.1">
    <property type="nucleotide sequence ID" value="NZ_QKLU01000006.1"/>
</dbReference>
<keyword evidence="1" id="KW-0812">Transmembrane</keyword>
<keyword evidence="1" id="KW-1133">Transmembrane helix</keyword>
<comment type="caution">
    <text evidence="2">The sequence shown here is derived from an EMBL/GenBank/DDBJ whole genome shotgun (WGS) entry which is preliminary data.</text>
</comment>
<accession>A0A318UAU5</accession>
<dbReference type="EMBL" id="QKLU01000006">
    <property type="protein sequence ID" value="PYF72560.1"/>
    <property type="molecule type" value="Genomic_DNA"/>
</dbReference>